<dbReference type="Proteomes" id="UP001187531">
    <property type="component" value="Unassembled WGS sequence"/>
</dbReference>
<keyword evidence="4" id="KW-1185">Reference proteome</keyword>
<comment type="caution">
    <text evidence="3">The sequence shown here is derived from an EMBL/GenBank/DDBJ whole genome shotgun (WGS) entry which is preliminary data.</text>
</comment>
<organism evidence="3 4">
    <name type="scientific">Artemia franciscana</name>
    <name type="common">Brine shrimp</name>
    <name type="synonym">Artemia sanfranciscana</name>
    <dbReference type="NCBI Taxonomy" id="6661"/>
    <lineage>
        <taxon>Eukaryota</taxon>
        <taxon>Metazoa</taxon>
        <taxon>Ecdysozoa</taxon>
        <taxon>Arthropoda</taxon>
        <taxon>Crustacea</taxon>
        <taxon>Branchiopoda</taxon>
        <taxon>Anostraca</taxon>
        <taxon>Artemiidae</taxon>
        <taxon>Artemia</taxon>
    </lineage>
</organism>
<name>A0AA88HEV3_ARTSF</name>
<feature type="domain" description="Reverse transcriptase/retrotransposon-derived protein RNase H-like" evidence="2">
    <location>
        <begin position="77"/>
        <end position="129"/>
    </location>
</feature>
<dbReference type="SUPFAM" id="SSF56672">
    <property type="entry name" value="DNA/RNA polymerases"/>
    <property type="match status" value="1"/>
</dbReference>
<dbReference type="PANTHER" id="PTHR37984">
    <property type="entry name" value="PROTEIN CBG26694"/>
    <property type="match status" value="1"/>
</dbReference>
<accession>A0AA88HEV3</accession>
<gene>
    <name evidence="3" type="ORF">QYM36_015916</name>
</gene>
<dbReference type="EMBL" id="JAVRJZ010000020">
    <property type="protein sequence ID" value="KAK2705699.1"/>
    <property type="molecule type" value="Genomic_DNA"/>
</dbReference>
<reference evidence="3" key="1">
    <citation type="submission" date="2023-07" db="EMBL/GenBank/DDBJ databases">
        <title>Chromosome-level genome assembly of Artemia franciscana.</title>
        <authorList>
            <person name="Jo E."/>
        </authorList>
    </citation>
    <scope>NUCLEOTIDE SEQUENCE</scope>
    <source>
        <tissue evidence="3">Whole body</tissue>
    </source>
</reference>
<dbReference type="GO" id="GO:0071897">
    <property type="term" value="P:DNA biosynthetic process"/>
    <property type="evidence" value="ECO:0007669"/>
    <property type="project" value="UniProtKB-ARBA"/>
</dbReference>
<dbReference type="InterPro" id="IPR043502">
    <property type="entry name" value="DNA/RNA_pol_sf"/>
</dbReference>
<protein>
    <recommendedName>
        <fullName evidence="2">Reverse transcriptase/retrotransposon-derived protein RNase H-like domain-containing protein</fullName>
    </recommendedName>
</protein>
<proteinExistence type="predicted"/>
<sequence length="214" mass="23744">MNLVKLVLNIDASDDSKSTSDLEPLLERYEALFSCIGKIQGECKIHLKEGFVPTAYPAGKVPIEMREKLKQELDRLESLGSSPTLELEVDASKHGLGAGISMNGKVFTYISRSLSKSEQNYSQLEKELCHSLWLPSLPPLPIRKYRAGTEILVADALAKLYLPDIDEELDEEIEIFVPSLVKSIPATDSRLEEIKQGTLADHELKALKPVILEG</sequence>
<evidence type="ECO:0000313" key="4">
    <source>
        <dbReference type="Proteomes" id="UP001187531"/>
    </source>
</evidence>
<dbReference type="GO" id="GO:0003824">
    <property type="term" value="F:catalytic activity"/>
    <property type="evidence" value="ECO:0007669"/>
    <property type="project" value="UniProtKB-KW"/>
</dbReference>
<evidence type="ECO:0000313" key="3">
    <source>
        <dbReference type="EMBL" id="KAK2705699.1"/>
    </source>
</evidence>
<evidence type="ECO:0000256" key="1">
    <source>
        <dbReference type="ARBA" id="ARBA00023268"/>
    </source>
</evidence>
<dbReference type="Pfam" id="PF17919">
    <property type="entry name" value="RT_RNaseH_2"/>
    <property type="match status" value="1"/>
</dbReference>
<evidence type="ECO:0000259" key="2">
    <source>
        <dbReference type="Pfam" id="PF17919"/>
    </source>
</evidence>
<dbReference type="InterPro" id="IPR050951">
    <property type="entry name" value="Retrovirus_Pol_polyprotein"/>
</dbReference>
<dbReference type="AlphaFoldDB" id="A0AA88HEV3"/>
<dbReference type="InterPro" id="IPR041577">
    <property type="entry name" value="RT_RNaseH_2"/>
</dbReference>
<keyword evidence="1" id="KW-0511">Multifunctional enzyme</keyword>
<dbReference type="PANTHER" id="PTHR37984:SF5">
    <property type="entry name" value="PROTEIN NYNRIN-LIKE"/>
    <property type="match status" value="1"/>
</dbReference>